<proteinExistence type="predicted"/>
<dbReference type="Gene3D" id="3.40.50.2000">
    <property type="entry name" value="Glycogen Phosphorylase B"/>
    <property type="match status" value="2"/>
</dbReference>
<reference evidence="5 6" key="1">
    <citation type="submission" date="2017-06" db="EMBL/GenBank/DDBJ databases">
        <authorList>
            <person name="Kim H.J."/>
            <person name="Triplett B.A."/>
        </authorList>
    </citation>
    <scope>NUCLEOTIDE SEQUENCE [LARGE SCALE GENOMIC DNA]</scope>
    <source>
        <strain evidence="5 6">DSM 43151</strain>
    </source>
</reference>
<feature type="domain" description="Glycosyltransferase subfamily 4-like N-terminal" evidence="4">
    <location>
        <begin position="14"/>
        <end position="196"/>
    </location>
</feature>
<dbReference type="RefSeq" id="WP_179277024.1">
    <property type="nucleotide sequence ID" value="NZ_BOMU01000040.1"/>
</dbReference>
<evidence type="ECO:0000259" key="4">
    <source>
        <dbReference type="Pfam" id="PF13439"/>
    </source>
</evidence>
<dbReference type="EMBL" id="FZNR01000003">
    <property type="protein sequence ID" value="SNR54356.1"/>
    <property type="molecule type" value="Genomic_DNA"/>
</dbReference>
<evidence type="ECO:0000259" key="3">
    <source>
        <dbReference type="Pfam" id="PF00534"/>
    </source>
</evidence>
<dbReference type="PANTHER" id="PTHR12526:SF635">
    <property type="entry name" value="GLYCOSYL TRANSFERASE GROUP 1"/>
    <property type="match status" value="1"/>
</dbReference>
<feature type="domain" description="Glycosyl transferase family 1" evidence="3">
    <location>
        <begin position="206"/>
        <end position="360"/>
    </location>
</feature>
<dbReference type="PANTHER" id="PTHR12526">
    <property type="entry name" value="GLYCOSYLTRANSFERASE"/>
    <property type="match status" value="1"/>
</dbReference>
<gene>
    <name evidence="5" type="ORF">SAMN06264365_103109</name>
</gene>
<evidence type="ECO:0000313" key="5">
    <source>
        <dbReference type="EMBL" id="SNR54356.1"/>
    </source>
</evidence>
<evidence type="ECO:0000313" key="6">
    <source>
        <dbReference type="Proteomes" id="UP000198415"/>
    </source>
</evidence>
<accession>A0A238X5P6</accession>
<sequence>MRILQVVNIGYEAGGAERSVRLITDGLIERGHDVEVLATDLLSAGQRVFAHHLVPSIRGSAPRRFVRKLWYQQAYDRARAVLDDFEPDCVHLHTIGELSPSVLAATARIPRLLTVHGPEDWTLNLLRWNLASATGPGGLSVADRARYAYLRFVQRPAYLPKLRGIDRIITPSRYFADAVTPDVGAERTYVVPNGIERTARPTPIRDTANLLFVGRLEHVKGVEILLRAFREITKEHPRARLTIVGDGTDRERLETEFADLRSAGTVVFTGWLSSAAVTEQVSAASVVVLPSLWPENFPTVALEAMQAGRPMVASRVGGLPELVAEDNGVLVPPGDPAALATALNGLLGRADLLNRLGAASAARADRYDRDRFLDALEQHYREVCA</sequence>
<dbReference type="Proteomes" id="UP000198415">
    <property type="component" value="Unassembled WGS sequence"/>
</dbReference>
<evidence type="ECO:0000256" key="2">
    <source>
        <dbReference type="ARBA" id="ARBA00022679"/>
    </source>
</evidence>
<keyword evidence="2 5" id="KW-0808">Transferase</keyword>
<dbReference type="SUPFAM" id="SSF53756">
    <property type="entry name" value="UDP-Glycosyltransferase/glycogen phosphorylase"/>
    <property type="match status" value="1"/>
</dbReference>
<dbReference type="Pfam" id="PF00534">
    <property type="entry name" value="Glycos_transf_1"/>
    <property type="match status" value="1"/>
</dbReference>
<dbReference type="CDD" id="cd03801">
    <property type="entry name" value="GT4_PimA-like"/>
    <property type="match status" value="1"/>
</dbReference>
<name>A0A238X5P6_9ACTN</name>
<dbReference type="Pfam" id="PF13439">
    <property type="entry name" value="Glyco_transf_4"/>
    <property type="match status" value="1"/>
</dbReference>
<keyword evidence="6" id="KW-1185">Reference proteome</keyword>
<dbReference type="InterPro" id="IPR028098">
    <property type="entry name" value="Glyco_trans_4-like_N"/>
</dbReference>
<evidence type="ECO:0000256" key="1">
    <source>
        <dbReference type="ARBA" id="ARBA00022676"/>
    </source>
</evidence>
<dbReference type="InterPro" id="IPR001296">
    <property type="entry name" value="Glyco_trans_1"/>
</dbReference>
<protein>
    <submittedName>
        <fullName evidence="5">Glycosyltransferase involved in cell wall bisynthesis</fullName>
    </submittedName>
</protein>
<dbReference type="AlphaFoldDB" id="A0A238X5P6"/>
<organism evidence="5 6">
    <name type="scientific">Actinoplanes regularis</name>
    <dbReference type="NCBI Taxonomy" id="52697"/>
    <lineage>
        <taxon>Bacteria</taxon>
        <taxon>Bacillati</taxon>
        <taxon>Actinomycetota</taxon>
        <taxon>Actinomycetes</taxon>
        <taxon>Micromonosporales</taxon>
        <taxon>Micromonosporaceae</taxon>
        <taxon>Actinoplanes</taxon>
    </lineage>
</organism>
<keyword evidence="1" id="KW-0328">Glycosyltransferase</keyword>
<dbReference type="GO" id="GO:0016757">
    <property type="term" value="F:glycosyltransferase activity"/>
    <property type="evidence" value="ECO:0007669"/>
    <property type="project" value="UniProtKB-KW"/>
</dbReference>